<dbReference type="Proteomes" id="UP000887013">
    <property type="component" value="Unassembled WGS sequence"/>
</dbReference>
<keyword evidence="2" id="KW-1185">Reference proteome</keyword>
<organism evidence="1 2">
    <name type="scientific">Nephila pilipes</name>
    <name type="common">Giant wood spider</name>
    <name type="synonym">Nephila maculata</name>
    <dbReference type="NCBI Taxonomy" id="299642"/>
    <lineage>
        <taxon>Eukaryota</taxon>
        <taxon>Metazoa</taxon>
        <taxon>Ecdysozoa</taxon>
        <taxon>Arthropoda</taxon>
        <taxon>Chelicerata</taxon>
        <taxon>Arachnida</taxon>
        <taxon>Araneae</taxon>
        <taxon>Araneomorphae</taxon>
        <taxon>Entelegynae</taxon>
        <taxon>Araneoidea</taxon>
        <taxon>Nephilidae</taxon>
        <taxon>Nephila</taxon>
    </lineage>
</organism>
<dbReference type="AlphaFoldDB" id="A0A8X6TKU8"/>
<gene>
    <name evidence="1" type="ORF">NPIL_646141</name>
</gene>
<reference evidence="1" key="1">
    <citation type="submission" date="2020-08" db="EMBL/GenBank/DDBJ databases">
        <title>Multicomponent nature underlies the extraordinary mechanical properties of spider dragline silk.</title>
        <authorList>
            <person name="Kono N."/>
            <person name="Nakamura H."/>
            <person name="Mori M."/>
            <person name="Yoshida Y."/>
            <person name="Ohtoshi R."/>
            <person name="Malay A.D."/>
            <person name="Moran D.A.P."/>
            <person name="Tomita M."/>
            <person name="Numata K."/>
            <person name="Arakawa K."/>
        </authorList>
    </citation>
    <scope>NUCLEOTIDE SEQUENCE</scope>
</reference>
<proteinExistence type="predicted"/>
<accession>A0A8X6TKU8</accession>
<comment type="caution">
    <text evidence="1">The sequence shown here is derived from an EMBL/GenBank/DDBJ whole genome shotgun (WGS) entry which is preliminary data.</text>
</comment>
<evidence type="ECO:0000313" key="2">
    <source>
        <dbReference type="Proteomes" id="UP000887013"/>
    </source>
</evidence>
<feature type="non-terminal residue" evidence="1">
    <location>
        <position position="1"/>
    </location>
</feature>
<evidence type="ECO:0000313" key="1">
    <source>
        <dbReference type="EMBL" id="GFT21496.1"/>
    </source>
</evidence>
<name>A0A8X6TKU8_NEPPI</name>
<sequence>MRMHYHHYEQLNVIRFTDDLISFDRDWSLRDFFDSPWAEHIWSQLFASRRGYYQLARAWANYPEEYGHYTPGVFMEADNGPAEHPAESDPCFLRKL</sequence>
<protein>
    <submittedName>
        <fullName evidence="1">Uncharacterized protein</fullName>
    </submittedName>
</protein>
<dbReference type="EMBL" id="BMAW01105881">
    <property type="protein sequence ID" value="GFT21496.1"/>
    <property type="molecule type" value="Genomic_DNA"/>
</dbReference>